<keyword evidence="10" id="KW-1185">Reference proteome</keyword>
<evidence type="ECO:0000256" key="1">
    <source>
        <dbReference type="ARBA" id="ARBA00004651"/>
    </source>
</evidence>
<keyword evidence="6 7" id="KW-0472">Membrane</keyword>
<feature type="transmembrane region" description="Helical" evidence="7">
    <location>
        <begin position="330"/>
        <end position="349"/>
    </location>
</feature>
<dbReference type="InterPro" id="IPR018629">
    <property type="entry name" value="XK-rel"/>
</dbReference>
<dbReference type="Proteomes" id="UP001497623">
    <property type="component" value="Unassembled WGS sequence"/>
</dbReference>
<dbReference type="Pfam" id="PF09815">
    <property type="entry name" value="XK-related"/>
    <property type="match status" value="2"/>
</dbReference>
<dbReference type="PANTHER" id="PTHR16024:SF28">
    <property type="entry name" value="XK-RELATED PROTEIN"/>
    <property type="match status" value="1"/>
</dbReference>
<comment type="similarity">
    <text evidence="2 7">Belongs to the XK family.</text>
</comment>
<protein>
    <recommendedName>
        <fullName evidence="7">XK-related protein</fullName>
    </recommendedName>
</protein>
<evidence type="ECO:0000313" key="10">
    <source>
        <dbReference type="Proteomes" id="UP001497623"/>
    </source>
</evidence>
<feature type="compositionally biased region" description="Low complexity" evidence="8">
    <location>
        <begin position="154"/>
        <end position="186"/>
    </location>
</feature>
<evidence type="ECO:0000256" key="4">
    <source>
        <dbReference type="ARBA" id="ARBA00022692"/>
    </source>
</evidence>
<feature type="transmembrane region" description="Helical" evidence="7">
    <location>
        <begin position="92"/>
        <end position="116"/>
    </location>
</feature>
<keyword evidence="4 7" id="KW-0812">Transmembrane</keyword>
<evidence type="ECO:0000256" key="7">
    <source>
        <dbReference type="RuleBase" id="RU910716"/>
    </source>
</evidence>
<evidence type="ECO:0000313" key="9">
    <source>
        <dbReference type="EMBL" id="CAL4151789.1"/>
    </source>
</evidence>
<feature type="transmembrane region" description="Helical" evidence="7">
    <location>
        <begin position="355"/>
        <end position="377"/>
    </location>
</feature>
<dbReference type="GO" id="GO:0005886">
    <property type="term" value="C:plasma membrane"/>
    <property type="evidence" value="ECO:0007669"/>
    <property type="project" value="UniProtKB-SubCell"/>
</dbReference>
<accession>A0AAV2S186</accession>
<comment type="caution">
    <text evidence="9">The sequence shown here is derived from an EMBL/GenBank/DDBJ whole genome shotgun (WGS) entry which is preliminary data.</text>
</comment>
<reference evidence="9 10" key="1">
    <citation type="submission" date="2024-05" db="EMBL/GenBank/DDBJ databases">
        <authorList>
            <person name="Wallberg A."/>
        </authorList>
    </citation>
    <scope>NUCLEOTIDE SEQUENCE [LARGE SCALE GENOMIC DNA]</scope>
</reference>
<proteinExistence type="inferred from homology"/>
<feature type="region of interest" description="Disordered" evidence="8">
    <location>
        <begin position="128"/>
        <end position="189"/>
    </location>
</feature>
<comment type="subcellular location">
    <subcellularLocation>
        <location evidence="1">Cell membrane</location>
        <topology evidence="1">Multi-pass membrane protein</topology>
    </subcellularLocation>
    <subcellularLocation>
        <location evidence="7">Membrane</location>
        <topology evidence="7">Multi-pass membrane protein</topology>
    </subcellularLocation>
</comment>
<feature type="compositionally biased region" description="Low complexity" evidence="8">
    <location>
        <begin position="134"/>
        <end position="146"/>
    </location>
</feature>
<evidence type="ECO:0000256" key="5">
    <source>
        <dbReference type="ARBA" id="ARBA00022989"/>
    </source>
</evidence>
<feature type="transmembrane region" description="Helical" evidence="7">
    <location>
        <begin position="62"/>
        <end position="85"/>
    </location>
</feature>
<name>A0AAV2S186_MEGNR</name>
<feature type="non-terminal residue" evidence="9">
    <location>
        <position position="420"/>
    </location>
</feature>
<dbReference type="EMBL" id="CAXKWB010038504">
    <property type="protein sequence ID" value="CAL4151789.1"/>
    <property type="molecule type" value="Genomic_DNA"/>
</dbReference>
<feature type="compositionally biased region" description="Low complexity" evidence="8">
    <location>
        <begin position="209"/>
        <end position="228"/>
    </location>
</feature>
<gene>
    <name evidence="9" type="ORF">MNOR_LOCUS30840</name>
</gene>
<keyword evidence="3" id="KW-1003">Cell membrane</keyword>
<keyword evidence="5 7" id="KW-1133">Transmembrane helix</keyword>
<dbReference type="PANTHER" id="PTHR16024">
    <property type="entry name" value="XK-RELATED PROTEIN"/>
    <property type="match status" value="1"/>
</dbReference>
<dbReference type="InterPro" id="IPR050895">
    <property type="entry name" value="XK-related_scramblase"/>
</dbReference>
<dbReference type="AlphaFoldDB" id="A0AAV2S186"/>
<evidence type="ECO:0000256" key="2">
    <source>
        <dbReference type="ARBA" id="ARBA00008789"/>
    </source>
</evidence>
<evidence type="ECO:0000256" key="6">
    <source>
        <dbReference type="ARBA" id="ARBA00023136"/>
    </source>
</evidence>
<evidence type="ECO:0000256" key="3">
    <source>
        <dbReference type="ARBA" id="ARBA00022475"/>
    </source>
</evidence>
<evidence type="ECO:0000256" key="8">
    <source>
        <dbReference type="SAM" id="MobiDB-lite"/>
    </source>
</evidence>
<feature type="region of interest" description="Disordered" evidence="8">
    <location>
        <begin position="203"/>
        <end position="245"/>
    </location>
</feature>
<feature type="transmembrane region" description="Helical" evidence="7">
    <location>
        <begin position="297"/>
        <end position="318"/>
    </location>
</feature>
<feature type="transmembrane region" description="Helical" evidence="7">
    <location>
        <begin position="389"/>
        <end position="413"/>
    </location>
</feature>
<sequence>MACFPGCTCCGCCPASFHRRLKKAIPILSILSKLLSIIIYLVDVGTDTYSARQHLHNDDTFWGGVTVASIVAPMIIATIGTSFLIVESERSLLVRCLLVIATIACTPIIPVGWMVMTLVDSINIYHNNRKKNNSSKSNGNGNYYGINRHDNNQDEINQDNNNQNGNSQDDNNQVDNNQGNNNQDGNSLNKNKQGYINIGFINQDEDNQDNNQVGNNNSNQNENNQGDNLINVIRNQGDGNNKHHNNDYNNNDELIIALFGAPLIKLCEAMTESFSQAGLQIYIVFQAISNNKVIEDWQYITIAASLIALAYSISMNYYIDETSIKFKAGVFLTVLLVAISRLMVCSIYSTVLKPLWFVPILTEVVAYIVLALVNNKCSRWKSMSKKSQYFIITLVSAINFVFAIGGCFISTAVPQAITVT</sequence>
<feature type="transmembrane region" description="Helical" evidence="7">
    <location>
        <begin position="24"/>
        <end position="42"/>
    </location>
</feature>
<organism evidence="9 10">
    <name type="scientific">Meganyctiphanes norvegica</name>
    <name type="common">Northern krill</name>
    <name type="synonym">Thysanopoda norvegica</name>
    <dbReference type="NCBI Taxonomy" id="48144"/>
    <lineage>
        <taxon>Eukaryota</taxon>
        <taxon>Metazoa</taxon>
        <taxon>Ecdysozoa</taxon>
        <taxon>Arthropoda</taxon>
        <taxon>Crustacea</taxon>
        <taxon>Multicrustacea</taxon>
        <taxon>Malacostraca</taxon>
        <taxon>Eumalacostraca</taxon>
        <taxon>Eucarida</taxon>
        <taxon>Euphausiacea</taxon>
        <taxon>Euphausiidae</taxon>
        <taxon>Meganyctiphanes</taxon>
    </lineage>
</organism>